<dbReference type="PANTHER" id="PTHR14388:SF9">
    <property type="entry name" value="SH2 DOMAIN-CONTAINING PROTEIN 2A"/>
    <property type="match status" value="1"/>
</dbReference>
<dbReference type="AlphaFoldDB" id="A0AAD1TKX7"/>
<dbReference type="SMART" id="SM00252">
    <property type="entry name" value="SH2"/>
    <property type="match status" value="1"/>
</dbReference>
<feature type="compositionally biased region" description="Low complexity" evidence="3">
    <location>
        <begin position="451"/>
        <end position="460"/>
    </location>
</feature>
<dbReference type="Pfam" id="PF00017">
    <property type="entry name" value="SH2"/>
    <property type="match status" value="1"/>
</dbReference>
<accession>A0AAD1TKX7</accession>
<evidence type="ECO:0000313" key="5">
    <source>
        <dbReference type="EMBL" id="CAH2326779.1"/>
    </source>
</evidence>
<dbReference type="EMBL" id="OW240924">
    <property type="protein sequence ID" value="CAH2326779.1"/>
    <property type="molecule type" value="Genomic_DNA"/>
</dbReference>
<protein>
    <recommendedName>
        <fullName evidence="4">SH2 domain-containing protein</fullName>
    </recommendedName>
</protein>
<keyword evidence="6" id="KW-1185">Reference proteome</keyword>
<feature type="region of interest" description="Disordered" evidence="3">
    <location>
        <begin position="631"/>
        <end position="679"/>
    </location>
</feature>
<feature type="compositionally biased region" description="Polar residues" evidence="3">
    <location>
        <begin position="634"/>
        <end position="643"/>
    </location>
</feature>
<feature type="compositionally biased region" description="Basic and acidic residues" evidence="3">
    <location>
        <begin position="408"/>
        <end position="418"/>
    </location>
</feature>
<evidence type="ECO:0000259" key="4">
    <source>
        <dbReference type="PROSITE" id="PS50001"/>
    </source>
</evidence>
<proteinExistence type="predicted"/>
<dbReference type="InterPro" id="IPR036860">
    <property type="entry name" value="SH2_dom_sf"/>
</dbReference>
<reference evidence="5" key="1">
    <citation type="submission" date="2022-03" db="EMBL/GenBank/DDBJ databases">
        <authorList>
            <person name="Alioto T."/>
            <person name="Alioto T."/>
            <person name="Gomez Garrido J."/>
        </authorList>
    </citation>
    <scope>NUCLEOTIDE SEQUENCE</scope>
</reference>
<dbReference type="PANTHER" id="PTHR14388">
    <property type="entry name" value="T CELL-SPECIFIC ADAPTER PROTEIN TSAD"/>
    <property type="match status" value="1"/>
</dbReference>
<evidence type="ECO:0000313" key="6">
    <source>
        <dbReference type="Proteomes" id="UP001295444"/>
    </source>
</evidence>
<feature type="region of interest" description="Disordered" evidence="3">
    <location>
        <begin position="227"/>
        <end position="255"/>
    </location>
</feature>
<gene>
    <name evidence="5" type="ORF">PECUL_23A026646</name>
</gene>
<dbReference type="GO" id="GO:0005737">
    <property type="term" value="C:cytoplasm"/>
    <property type="evidence" value="ECO:0007669"/>
    <property type="project" value="TreeGrafter"/>
</dbReference>
<feature type="compositionally biased region" description="Basic and acidic residues" evidence="3">
    <location>
        <begin position="644"/>
        <end position="664"/>
    </location>
</feature>
<dbReference type="InterPro" id="IPR000980">
    <property type="entry name" value="SH2"/>
</dbReference>
<dbReference type="Proteomes" id="UP001295444">
    <property type="component" value="Chromosome 13"/>
</dbReference>
<dbReference type="PROSITE" id="PS50001">
    <property type="entry name" value="SH2"/>
    <property type="match status" value="1"/>
</dbReference>
<evidence type="ECO:0000256" key="2">
    <source>
        <dbReference type="PROSITE-ProRule" id="PRU00191"/>
    </source>
</evidence>
<feature type="compositionally biased region" description="Basic and acidic residues" evidence="3">
    <location>
        <begin position="432"/>
        <end position="444"/>
    </location>
</feature>
<evidence type="ECO:0000256" key="3">
    <source>
        <dbReference type="SAM" id="MobiDB-lite"/>
    </source>
</evidence>
<keyword evidence="1 2" id="KW-0727">SH2 domain</keyword>
<feature type="region of interest" description="Disordered" evidence="3">
    <location>
        <begin position="561"/>
        <end position="589"/>
    </location>
</feature>
<organism evidence="5 6">
    <name type="scientific">Pelobates cultripes</name>
    <name type="common">Western spadefoot toad</name>
    <dbReference type="NCBI Taxonomy" id="61616"/>
    <lineage>
        <taxon>Eukaryota</taxon>
        <taxon>Metazoa</taxon>
        <taxon>Chordata</taxon>
        <taxon>Craniata</taxon>
        <taxon>Vertebrata</taxon>
        <taxon>Euteleostomi</taxon>
        <taxon>Amphibia</taxon>
        <taxon>Batrachia</taxon>
        <taxon>Anura</taxon>
        <taxon>Pelobatoidea</taxon>
        <taxon>Pelobatidae</taxon>
        <taxon>Pelobates</taxon>
    </lineage>
</organism>
<dbReference type="SUPFAM" id="SSF55550">
    <property type="entry name" value="SH2 domain"/>
    <property type="match status" value="1"/>
</dbReference>
<feature type="domain" description="SH2" evidence="4">
    <location>
        <begin position="297"/>
        <end position="387"/>
    </location>
</feature>
<feature type="compositionally biased region" description="Polar residues" evidence="3">
    <location>
        <begin position="561"/>
        <end position="573"/>
    </location>
</feature>
<feature type="region of interest" description="Disordered" evidence="3">
    <location>
        <begin position="399"/>
        <end position="493"/>
    </location>
</feature>
<dbReference type="Gene3D" id="3.30.505.10">
    <property type="entry name" value="SH2 domain"/>
    <property type="match status" value="1"/>
</dbReference>
<sequence length="679" mass="77243">MRFYGVLNGDCGLHHVCEQTTCTSHYVVLLAITITLRAGVHQVLPEAILPPSDSLVFDFVMMGAFKMESVTLPQYILAESSAGFLPWSHKNIAIKTRLDVLIPPRLGMQASIGDKWTLILPNQQDQTIRKVEELTIYGYDIWSEELTIYGYDEIHPAELTIYGYDEIHPAELTIYGYDEIHPAELTIYGYDEIHPAELTIYNLVFSSIVEFPTVFFTTFKAMSIESDDVPPSSQPSHSEEATKEAGAGPLTNHTAPACTLRKHMSKKPARQLKEETLHWFQNTQRRKLIINGEYPDWFHGFLTRKRAEEILQDKPLGCFLIRFCESRVGYVLSYRGSERCRHFMLDQLKDEKYVIEGEDSTHSRLEDLLNHYRLHPVKPYKELLTAACVKTPTAKNSEDMLQNSIEVPRGDHKYDKVIKPCPNPTEKQPQSPKERKNTPPKDMIKIVNDGPSFPSSVPDVSVKDHIKPGPKQPSDDYSPIIKKCSGSHTQTKNEKILRDKEYGMMEEFHTYSEPAICTTQDKGNAMEREHPIAFYAVGRGSCKESMENIYSEVDNNCKTSSGFQTKTHKQAASATLPHPTSRAPPNKKTAFHSSFRANKCLDPSAAGRSKAQEIARKAYCKSKAKMQLDDPSYGNYTQDNTHTNTRELTDLENIYERIPEDRISRPKKNHRSTKMQCDQ</sequence>
<name>A0AAD1TKX7_PELCU</name>
<evidence type="ECO:0000256" key="1">
    <source>
        <dbReference type="ARBA" id="ARBA00022999"/>
    </source>
</evidence>